<dbReference type="RefSeq" id="WP_189447204.1">
    <property type="nucleotide sequence ID" value="NZ_BMXY01000001.1"/>
</dbReference>
<evidence type="ECO:0000259" key="3">
    <source>
        <dbReference type="Pfam" id="PF11740"/>
    </source>
</evidence>
<accession>A0ABQ3BTU9</accession>
<gene>
    <name evidence="4" type="ORF">GCM10008101_08940</name>
</gene>
<feature type="domain" description="KfrA N-terminal DNA-binding" evidence="3">
    <location>
        <begin position="6"/>
        <end position="125"/>
    </location>
</feature>
<keyword evidence="1" id="KW-0175">Coiled coil</keyword>
<sequence>MARGITQSDVDRAADTLLAQGERPTVERIRQFLGTGSPNTVTRLLDLWWKALGGRLATSAAKVALPDAPPAVVTLASQLWEQALAAAQEHAEAGLEGERSALAAAGLEADARVAAAHQAAEASEARAAEAAAALLTAHQRLEDRQRLVDQQAAQILDLTAQRDHALLRTEQLEADGAAVRNRLEGLQQEAETTRVAHAAHVRAVEDRAHAEVDRARQEARDHEKALHAAEKGRTARIRELEAELAQSRTIAIDTNRALASEQARRETLEQQLAEVHRRLDAALQAAPRAARLSAPRRPAVTPRRPRPR</sequence>
<proteinExistence type="predicted"/>
<evidence type="ECO:0000313" key="5">
    <source>
        <dbReference type="Proteomes" id="UP000643403"/>
    </source>
</evidence>
<protein>
    <recommendedName>
        <fullName evidence="3">KfrA N-terminal DNA-binding domain-containing protein</fullName>
    </recommendedName>
</protein>
<evidence type="ECO:0000256" key="1">
    <source>
        <dbReference type="SAM" id="Coils"/>
    </source>
</evidence>
<evidence type="ECO:0000313" key="4">
    <source>
        <dbReference type="EMBL" id="GGZ57564.1"/>
    </source>
</evidence>
<feature type="coiled-coil region" evidence="1">
    <location>
        <begin position="169"/>
        <end position="285"/>
    </location>
</feature>
<reference evidence="5" key="1">
    <citation type="journal article" date="2019" name="Int. J. Syst. Evol. Microbiol.">
        <title>The Global Catalogue of Microorganisms (GCM) 10K type strain sequencing project: providing services to taxonomists for standard genome sequencing and annotation.</title>
        <authorList>
            <consortium name="The Broad Institute Genomics Platform"/>
            <consortium name="The Broad Institute Genome Sequencing Center for Infectious Disease"/>
            <person name="Wu L."/>
            <person name="Ma J."/>
        </authorList>
    </citation>
    <scope>NUCLEOTIDE SEQUENCE [LARGE SCALE GENOMIC DNA]</scope>
    <source>
        <strain evidence="5">KCTC 22558</strain>
    </source>
</reference>
<feature type="region of interest" description="Disordered" evidence="2">
    <location>
        <begin position="286"/>
        <end position="308"/>
    </location>
</feature>
<feature type="compositionally biased region" description="Low complexity" evidence="2">
    <location>
        <begin position="286"/>
        <end position="302"/>
    </location>
</feature>
<dbReference type="InterPro" id="IPR021104">
    <property type="entry name" value="KfrA_DNA-bd_N"/>
</dbReference>
<keyword evidence="5" id="KW-1185">Reference proteome</keyword>
<dbReference type="Proteomes" id="UP000643403">
    <property type="component" value="Unassembled WGS sequence"/>
</dbReference>
<dbReference type="Pfam" id="PF11740">
    <property type="entry name" value="KfrA_N"/>
    <property type="match status" value="1"/>
</dbReference>
<evidence type="ECO:0000256" key="2">
    <source>
        <dbReference type="SAM" id="MobiDB-lite"/>
    </source>
</evidence>
<comment type="caution">
    <text evidence="4">The sequence shown here is derived from an EMBL/GenBank/DDBJ whole genome shotgun (WGS) entry which is preliminary data.</text>
</comment>
<name>A0ABQ3BTU9_9GAMM</name>
<organism evidence="4 5">
    <name type="scientific">Cognatilysobacter xinjiangensis</name>
    <dbReference type="NCBI Taxonomy" id="546892"/>
    <lineage>
        <taxon>Bacteria</taxon>
        <taxon>Pseudomonadati</taxon>
        <taxon>Pseudomonadota</taxon>
        <taxon>Gammaproteobacteria</taxon>
        <taxon>Lysobacterales</taxon>
        <taxon>Lysobacteraceae</taxon>
        <taxon>Cognatilysobacter</taxon>
    </lineage>
</organism>
<dbReference type="EMBL" id="BMXY01000001">
    <property type="protein sequence ID" value="GGZ57564.1"/>
    <property type="molecule type" value="Genomic_DNA"/>
</dbReference>